<dbReference type="InterPro" id="IPR050808">
    <property type="entry name" value="Phage_Integrase"/>
</dbReference>
<dbReference type="AlphaFoldDB" id="A0A494TLK6"/>
<dbReference type="InterPro" id="IPR010998">
    <property type="entry name" value="Integrase_recombinase_N"/>
</dbReference>
<dbReference type="Pfam" id="PF22022">
    <property type="entry name" value="Phage_int_M"/>
    <property type="match status" value="1"/>
</dbReference>
<proteinExistence type="inferred from homology"/>
<dbReference type="Gene3D" id="3.30.160.390">
    <property type="entry name" value="Integrase, DNA-binding domain"/>
    <property type="match status" value="1"/>
</dbReference>
<dbReference type="GO" id="GO:0003677">
    <property type="term" value="F:DNA binding"/>
    <property type="evidence" value="ECO:0007669"/>
    <property type="project" value="UniProtKB-KW"/>
</dbReference>
<dbReference type="InterPro" id="IPR038488">
    <property type="entry name" value="Integrase_DNA-bd_sf"/>
</dbReference>
<dbReference type="PANTHER" id="PTHR30629">
    <property type="entry name" value="PROPHAGE INTEGRASE"/>
    <property type="match status" value="1"/>
</dbReference>
<keyword evidence="7" id="KW-1185">Reference proteome</keyword>
<dbReference type="EMBL" id="CP032829">
    <property type="protein sequence ID" value="AYJ86701.1"/>
    <property type="molecule type" value="Genomic_DNA"/>
</dbReference>
<dbReference type="Proteomes" id="UP000276254">
    <property type="component" value="Chromosome"/>
</dbReference>
<evidence type="ECO:0000313" key="6">
    <source>
        <dbReference type="EMBL" id="AYJ86701.1"/>
    </source>
</evidence>
<dbReference type="SUPFAM" id="SSF56349">
    <property type="entry name" value="DNA breaking-rejoining enzymes"/>
    <property type="match status" value="1"/>
</dbReference>
<gene>
    <name evidence="6" type="ORF">D3Y57_12960</name>
</gene>
<feature type="domain" description="Phage integrase central" evidence="5">
    <location>
        <begin position="141"/>
        <end position="235"/>
    </location>
</feature>
<name>A0A494TLK6_SPHPE</name>
<organism evidence="6 7">
    <name type="scientific">Sphingomonas paeninsulae</name>
    <dbReference type="NCBI Taxonomy" id="2319844"/>
    <lineage>
        <taxon>Bacteria</taxon>
        <taxon>Pseudomonadati</taxon>
        <taxon>Pseudomonadota</taxon>
        <taxon>Alphaproteobacteria</taxon>
        <taxon>Sphingomonadales</taxon>
        <taxon>Sphingomonadaceae</taxon>
        <taxon>Sphingomonas</taxon>
    </lineage>
</organism>
<dbReference type="KEGG" id="spha:D3Y57_12960"/>
<keyword evidence="3" id="KW-0238">DNA-binding</keyword>
<dbReference type="InterPro" id="IPR025166">
    <property type="entry name" value="Integrase_DNA_bind_dom"/>
</dbReference>
<evidence type="ECO:0000313" key="7">
    <source>
        <dbReference type="Proteomes" id="UP000276254"/>
    </source>
</evidence>
<dbReference type="Gene3D" id="1.10.150.130">
    <property type="match status" value="1"/>
</dbReference>
<evidence type="ECO:0000256" key="2">
    <source>
        <dbReference type="ARBA" id="ARBA00022908"/>
    </source>
</evidence>
<dbReference type="GO" id="GO:0015074">
    <property type="term" value="P:DNA integration"/>
    <property type="evidence" value="ECO:0007669"/>
    <property type="project" value="UniProtKB-KW"/>
</dbReference>
<dbReference type="OrthoDB" id="7388552at2"/>
<reference evidence="6 7" key="1">
    <citation type="submission" date="2018-09" db="EMBL/GenBank/DDBJ databases">
        <title>Sphingomonas peninsula sp. nov., isolated from fildes peninsula, Antarctic soil.</title>
        <authorList>
            <person name="Yingchao G."/>
        </authorList>
    </citation>
    <scope>NUCLEOTIDE SEQUENCE [LARGE SCALE GENOMIC DNA]</scope>
    <source>
        <strain evidence="6 7">YZ-8</strain>
    </source>
</reference>
<sequence>MKPLIFCRFSAINDLTNFLETPPNTPTLGYWVGVSGQNLGVSVLTDAIVRNAKRRDKPYKLFDGGGLHLLVAPSGHRSWRLKYRMAGREHVLVFGAYPDITLATARTLRENAREQLRNHQHPGVEAKKQKARAMASYDATFERCARSWFALQIGRWTGQHARNVIESLETDIFPMLGKIPITEIDEPMVLEALRAIERRGAIETAHRIRQRMSAVFVHGIAEGIGTRDPAAVITKALRRVPKAKPRPALLTIEALQDMMAKTEDRAGAPLTKLASRFTGLTAQRPSMIRGAAWYEIEDVDWDAPDGAAARTTATPSTPLQAAWARRSAASMP</sequence>
<dbReference type="Pfam" id="PF13356">
    <property type="entry name" value="Arm-DNA-bind_3"/>
    <property type="match status" value="1"/>
</dbReference>
<evidence type="ECO:0000259" key="4">
    <source>
        <dbReference type="Pfam" id="PF13356"/>
    </source>
</evidence>
<accession>A0A494TLK6</accession>
<evidence type="ECO:0000259" key="5">
    <source>
        <dbReference type="Pfam" id="PF22022"/>
    </source>
</evidence>
<protein>
    <submittedName>
        <fullName evidence="6">DUF4102 domain-containing protein</fullName>
    </submittedName>
</protein>
<feature type="domain" description="Integrase DNA-binding" evidence="4">
    <location>
        <begin position="44"/>
        <end position="129"/>
    </location>
</feature>
<comment type="similarity">
    <text evidence="1">Belongs to the 'phage' integrase family.</text>
</comment>
<dbReference type="PANTHER" id="PTHR30629:SF2">
    <property type="entry name" value="PROPHAGE INTEGRASE INTS-RELATED"/>
    <property type="match status" value="1"/>
</dbReference>
<evidence type="ECO:0000256" key="3">
    <source>
        <dbReference type="ARBA" id="ARBA00023125"/>
    </source>
</evidence>
<keyword evidence="2" id="KW-0229">DNA integration</keyword>
<dbReference type="InterPro" id="IPR011010">
    <property type="entry name" value="DNA_brk_join_enz"/>
</dbReference>
<dbReference type="InterPro" id="IPR053876">
    <property type="entry name" value="Phage_int_M"/>
</dbReference>
<evidence type="ECO:0000256" key="1">
    <source>
        <dbReference type="ARBA" id="ARBA00008857"/>
    </source>
</evidence>